<organism evidence="2 3">
    <name type="scientific">Mycena pura</name>
    <dbReference type="NCBI Taxonomy" id="153505"/>
    <lineage>
        <taxon>Eukaryota</taxon>
        <taxon>Fungi</taxon>
        <taxon>Dikarya</taxon>
        <taxon>Basidiomycota</taxon>
        <taxon>Agaricomycotina</taxon>
        <taxon>Agaricomycetes</taxon>
        <taxon>Agaricomycetidae</taxon>
        <taxon>Agaricales</taxon>
        <taxon>Marasmiineae</taxon>
        <taxon>Mycenaceae</taxon>
        <taxon>Mycena</taxon>
    </lineage>
</organism>
<feature type="region of interest" description="Disordered" evidence="1">
    <location>
        <begin position="181"/>
        <end position="203"/>
    </location>
</feature>
<evidence type="ECO:0000313" key="3">
    <source>
        <dbReference type="Proteomes" id="UP001219525"/>
    </source>
</evidence>
<feature type="compositionally biased region" description="Basic and acidic residues" evidence="1">
    <location>
        <begin position="163"/>
        <end position="172"/>
    </location>
</feature>
<gene>
    <name evidence="2" type="ORF">GGX14DRAFT_558269</name>
</gene>
<proteinExistence type="predicted"/>
<name>A0AAD6VW77_9AGAR</name>
<evidence type="ECO:0000313" key="2">
    <source>
        <dbReference type="EMBL" id="KAJ7222170.1"/>
    </source>
</evidence>
<feature type="region of interest" description="Disordered" evidence="1">
    <location>
        <begin position="153"/>
        <end position="172"/>
    </location>
</feature>
<dbReference type="AlphaFoldDB" id="A0AAD6VW77"/>
<dbReference type="EMBL" id="JARJCW010000007">
    <property type="protein sequence ID" value="KAJ7222170.1"/>
    <property type="molecule type" value="Genomic_DNA"/>
</dbReference>
<protein>
    <submittedName>
        <fullName evidence="2">Uncharacterized protein</fullName>
    </submittedName>
</protein>
<sequence length="203" mass="21221">MSHGSVVNAHEFPGTFSAFYCKSISFTQHSARPLTHRNACAPPHQRVGTGTGALPTHSAPAPIAHPHTHRACSSTPPPLGPTPADVLLPPAHAPAQGANAYPRAPPCLAPTDLVPHALMLAPGSGAIGAMCACARSLASGVGAWTHVLHPPTRLPYPHASTPRRPDARPRRTIRRDREQVHADVLPPLASDPPLACPAPELTL</sequence>
<evidence type="ECO:0000256" key="1">
    <source>
        <dbReference type="SAM" id="MobiDB-lite"/>
    </source>
</evidence>
<reference evidence="2" key="1">
    <citation type="submission" date="2023-03" db="EMBL/GenBank/DDBJ databases">
        <title>Massive genome expansion in bonnet fungi (Mycena s.s.) driven by repeated elements and novel gene families across ecological guilds.</title>
        <authorList>
            <consortium name="Lawrence Berkeley National Laboratory"/>
            <person name="Harder C.B."/>
            <person name="Miyauchi S."/>
            <person name="Viragh M."/>
            <person name="Kuo A."/>
            <person name="Thoen E."/>
            <person name="Andreopoulos B."/>
            <person name="Lu D."/>
            <person name="Skrede I."/>
            <person name="Drula E."/>
            <person name="Henrissat B."/>
            <person name="Morin E."/>
            <person name="Kohler A."/>
            <person name="Barry K."/>
            <person name="LaButti K."/>
            <person name="Morin E."/>
            <person name="Salamov A."/>
            <person name="Lipzen A."/>
            <person name="Mereny Z."/>
            <person name="Hegedus B."/>
            <person name="Baldrian P."/>
            <person name="Stursova M."/>
            <person name="Weitz H."/>
            <person name="Taylor A."/>
            <person name="Grigoriev I.V."/>
            <person name="Nagy L.G."/>
            <person name="Martin F."/>
            <person name="Kauserud H."/>
        </authorList>
    </citation>
    <scope>NUCLEOTIDE SEQUENCE</scope>
    <source>
        <strain evidence="2">9144</strain>
    </source>
</reference>
<dbReference type="Proteomes" id="UP001219525">
    <property type="component" value="Unassembled WGS sequence"/>
</dbReference>
<accession>A0AAD6VW77</accession>
<comment type="caution">
    <text evidence="2">The sequence shown here is derived from an EMBL/GenBank/DDBJ whole genome shotgun (WGS) entry which is preliminary data.</text>
</comment>
<keyword evidence="3" id="KW-1185">Reference proteome</keyword>